<dbReference type="Proteomes" id="UP000035680">
    <property type="component" value="Unassembled WGS sequence"/>
</dbReference>
<dbReference type="WBParaSite" id="SVE_0375600.1">
    <property type="protein sequence ID" value="SVE_0375600.1"/>
    <property type="gene ID" value="SVE_0375600"/>
</dbReference>
<protein>
    <submittedName>
        <fullName evidence="2">COesterase domain-containing protein</fullName>
    </submittedName>
</protein>
<reference evidence="1" key="1">
    <citation type="submission" date="2014-07" db="EMBL/GenBank/DDBJ databases">
        <authorList>
            <person name="Martin A.A"/>
            <person name="De Silva N."/>
        </authorList>
    </citation>
    <scope>NUCLEOTIDE SEQUENCE</scope>
</reference>
<keyword evidence="1" id="KW-1185">Reference proteome</keyword>
<evidence type="ECO:0000313" key="1">
    <source>
        <dbReference type="Proteomes" id="UP000035680"/>
    </source>
</evidence>
<dbReference type="AlphaFoldDB" id="A0A0K0F4L7"/>
<evidence type="ECO:0000313" key="2">
    <source>
        <dbReference type="WBParaSite" id="SVE_0375600.1"/>
    </source>
</evidence>
<proteinExistence type="predicted"/>
<name>A0A0K0F4L7_STRVS</name>
<reference evidence="2" key="2">
    <citation type="submission" date="2015-08" db="UniProtKB">
        <authorList>
            <consortium name="WormBaseParasite"/>
        </authorList>
    </citation>
    <scope>IDENTIFICATION</scope>
</reference>
<organism evidence="1 2">
    <name type="scientific">Strongyloides venezuelensis</name>
    <name type="common">Threadworm</name>
    <dbReference type="NCBI Taxonomy" id="75913"/>
    <lineage>
        <taxon>Eukaryota</taxon>
        <taxon>Metazoa</taxon>
        <taxon>Ecdysozoa</taxon>
        <taxon>Nematoda</taxon>
        <taxon>Chromadorea</taxon>
        <taxon>Rhabditida</taxon>
        <taxon>Tylenchina</taxon>
        <taxon>Panagrolaimomorpha</taxon>
        <taxon>Strongyloidoidea</taxon>
        <taxon>Strongyloididae</taxon>
        <taxon>Strongyloides</taxon>
    </lineage>
</organism>
<sequence>MYFKWTSTCSVGDIDLTTLPRAINSIGKKTMTITIKGPPPVEWTYYEENINRAFPGQFHLPDITKYIIEEDLKNAMIYGMLSWGVNPNYHPLTTTNIATFGQRCDRKAEVGPGSSNLMSELENGFVTKRITLSTPVTSEDCVKNKYATAKVASSQPLIIENSISAGLINLRKGDAEKIVQFFTDYMFEMKKLHSTAEISYSIN</sequence>
<accession>A0A0K0F4L7</accession>